<evidence type="ECO:0000256" key="5">
    <source>
        <dbReference type="ARBA" id="ARBA00022989"/>
    </source>
</evidence>
<evidence type="ECO:0000256" key="8">
    <source>
        <dbReference type="SAM" id="Phobius"/>
    </source>
</evidence>
<feature type="transmembrane region" description="Helical" evidence="8">
    <location>
        <begin position="292"/>
        <end position="312"/>
    </location>
</feature>
<feature type="transmembrane region" description="Helical" evidence="8">
    <location>
        <begin position="268"/>
        <end position="285"/>
    </location>
</feature>
<evidence type="ECO:0000256" key="2">
    <source>
        <dbReference type="ARBA" id="ARBA00009033"/>
    </source>
</evidence>
<name>A0AAV9ND01_9EURO</name>
<comment type="similarity">
    <text evidence="2">Belongs to the concentrative nucleoside transporter (CNT) (TC 2.A.41) family.</text>
</comment>
<evidence type="ECO:0000256" key="4">
    <source>
        <dbReference type="ARBA" id="ARBA00022692"/>
    </source>
</evidence>
<feature type="transmembrane region" description="Helical" evidence="8">
    <location>
        <begin position="188"/>
        <end position="209"/>
    </location>
</feature>
<keyword evidence="13" id="KW-1185">Reference proteome</keyword>
<dbReference type="InterPro" id="IPR011657">
    <property type="entry name" value="CNT_C_dom"/>
</dbReference>
<dbReference type="GeneID" id="89970198"/>
<feature type="domain" description="Concentrative nucleoside transporter N-terminal" evidence="9">
    <location>
        <begin position="273"/>
        <end position="344"/>
    </location>
</feature>
<evidence type="ECO:0000256" key="3">
    <source>
        <dbReference type="ARBA" id="ARBA00022475"/>
    </source>
</evidence>
<feature type="compositionally biased region" description="Basic and acidic residues" evidence="7">
    <location>
        <begin position="9"/>
        <end position="48"/>
    </location>
</feature>
<dbReference type="RefSeq" id="XP_064707145.1">
    <property type="nucleotide sequence ID" value="XM_064845600.1"/>
</dbReference>
<feature type="region of interest" description="Disordered" evidence="7">
    <location>
        <begin position="1"/>
        <end position="59"/>
    </location>
</feature>
<keyword evidence="5 8" id="KW-1133">Transmembrane helix</keyword>
<feature type="region of interest" description="Disordered" evidence="7">
    <location>
        <begin position="133"/>
        <end position="152"/>
    </location>
</feature>
<dbReference type="Pfam" id="PF07662">
    <property type="entry name" value="Nucleos_tra2_C"/>
    <property type="match status" value="1"/>
</dbReference>
<dbReference type="Proteomes" id="UP001358417">
    <property type="component" value="Unassembled WGS sequence"/>
</dbReference>
<accession>A0AAV9ND01</accession>
<gene>
    <name evidence="12" type="ORF">LTR84_001982</name>
</gene>
<dbReference type="AlphaFoldDB" id="A0AAV9ND01"/>
<protein>
    <submittedName>
        <fullName evidence="12">Uncharacterized protein</fullName>
    </submittedName>
</protein>
<evidence type="ECO:0000256" key="6">
    <source>
        <dbReference type="ARBA" id="ARBA00023136"/>
    </source>
</evidence>
<proteinExistence type="inferred from homology"/>
<comment type="subcellular location">
    <subcellularLocation>
        <location evidence="1">Cell membrane</location>
        <topology evidence="1">Multi-pass membrane protein</topology>
    </subcellularLocation>
</comment>
<evidence type="ECO:0000256" key="7">
    <source>
        <dbReference type="SAM" id="MobiDB-lite"/>
    </source>
</evidence>
<dbReference type="InterPro" id="IPR002668">
    <property type="entry name" value="CNT_N_dom"/>
</dbReference>
<feature type="compositionally biased region" description="Basic and acidic residues" evidence="7">
    <location>
        <begin position="114"/>
        <end position="125"/>
    </location>
</feature>
<dbReference type="GO" id="GO:0005886">
    <property type="term" value="C:plasma membrane"/>
    <property type="evidence" value="ECO:0007669"/>
    <property type="project" value="UniProtKB-SubCell"/>
</dbReference>
<feature type="region of interest" description="Disordered" evidence="7">
    <location>
        <begin position="98"/>
        <end position="125"/>
    </location>
</feature>
<dbReference type="GO" id="GO:0005337">
    <property type="term" value="F:nucleoside transmembrane transporter activity"/>
    <property type="evidence" value="ECO:0007669"/>
    <property type="project" value="InterPro"/>
</dbReference>
<feature type="transmembrane region" description="Helical" evidence="8">
    <location>
        <begin position="554"/>
        <end position="574"/>
    </location>
</feature>
<dbReference type="InterPro" id="IPR011642">
    <property type="entry name" value="Gate_dom"/>
</dbReference>
<feature type="transmembrane region" description="Helical" evidence="8">
    <location>
        <begin position="516"/>
        <end position="542"/>
    </location>
</feature>
<feature type="transmembrane region" description="Helical" evidence="8">
    <location>
        <begin position="386"/>
        <end position="409"/>
    </location>
</feature>
<feature type="domain" description="Concentrative nucleoside transporter C-terminal" evidence="10">
    <location>
        <begin position="458"/>
        <end position="672"/>
    </location>
</feature>
<evidence type="ECO:0000256" key="1">
    <source>
        <dbReference type="ARBA" id="ARBA00004651"/>
    </source>
</evidence>
<feature type="transmembrane region" description="Helical" evidence="8">
    <location>
        <begin position="350"/>
        <end position="374"/>
    </location>
</feature>
<dbReference type="PANTHER" id="PTHR10590">
    <property type="entry name" value="SODIUM/NUCLEOSIDE COTRANSPORTER"/>
    <property type="match status" value="1"/>
</dbReference>
<feature type="transmembrane region" description="Helical" evidence="8">
    <location>
        <begin position="653"/>
        <end position="675"/>
    </location>
</feature>
<evidence type="ECO:0000259" key="10">
    <source>
        <dbReference type="Pfam" id="PF07662"/>
    </source>
</evidence>
<dbReference type="GO" id="GO:0015293">
    <property type="term" value="F:symporter activity"/>
    <property type="evidence" value="ECO:0007669"/>
    <property type="project" value="TreeGrafter"/>
</dbReference>
<comment type="caution">
    <text evidence="12">The sequence shown here is derived from an EMBL/GenBank/DDBJ whole genome shotgun (WGS) entry which is preliminary data.</text>
</comment>
<evidence type="ECO:0000259" key="9">
    <source>
        <dbReference type="Pfam" id="PF01773"/>
    </source>
</evidence>
<keyword evidence="3" id="KW-1003">Cell membrane</keyword>
<dbReference type="Pfam" id="PF07670">
    <property type="entry name" value="Gate"/>
    <property type="match status" value="1"/>
</dbReference>
<evidence type="ECO:0000259" key="11">
    <source>
        <dbReference type="Pfam" id="PF07670"/>
    </source>
</evidence>
<reference evidence="12 13" key="1">
    <citation type="submission" date="2023-08" db="EMBL/GenBank/DDBJ databases">
        <title>Black Yeasts Isolated from many extreme environments.</title>
        <authorList>
            <person name="Coleine C."/>
            <person name="Stajich J.E."/>
            <person name="Selbmann L."/>
        </authorList>
    </citation>
    <scope>NUCLEOTIDE SEQUENCE [LARGE SCALE GENOMIC DNA]</scope>
    <source>
        <strain evidence="12 13">CCFEE 5792</strain>
    </source>
</reference>
<feature type="domain" description="Nucleoside transporter/FeoB GTPase Gate" evidence="11">
    <location>
        <begin position="355"/>
        <end position="451"/>
    </location>
</feature>
<dbReference type="EMBL" id="JAVRRD010000011">
    <property type="protein sequence ID" value="KAK5054020.1"/>
    <property type="molecule type" value="Genomic_DNA"/>
</dbReference>
<evidence type="ECO:0000313" key="12">
    <source>
        <dbReference type="EMBL" id="KAK5054020.1"/>
    </source>
</evidence>
<feature type="transmembrane region" description="Helical" evidence="8">
    <location>
        <begin position="163"/>
        <end position="182"/>
    </location>
</feature>
<feature type="transmembrane region" description="Helical" evidence="8">
    <location>
        <begin position="617"/>
        <end position="641"/>
    </location>
</feature>
<feature type="transmembrane region" description="Helical" evidence="8">
    <location>
        <begin position="237"/>
        <end position="256"/>
    </location>
</feature>
<dbReference type="Pfam" id="PF01773">
    <property type="entry name" value="Nucleos_tra2_N"/>
    <property type="match status" value="1"/>
</dbReference>
<dbReference type="PANTHER" id="PTHR10590:SF4">
    <property type="entry name" value="SOLUTE CARRIER FAMILY 28 MEMBER 3"/>
    <property type="match status" value="1"/>
</dbReference>
<organism evidence="12 13">
    <name type="scientific">Exophiala bonariae</name>
    <dbReference type="NCBI Taxonomy" id="1690606"/>
    <lineage>
        <taxon>Eukaryota</taxon>
        <taxon>Fungi</taxon>
        <taxon>Dikarya</taxon>
        <taxon>Ascomycota</taxon>
        <taxon>Pezizomycotina</taxon>
        <taxon>Eurotiomycetes</taxon>
        <taxon>Chaetothyriomycetidae</taxon>
        <taxon>Chaetothyriales</taxon>
        <taxon>Herpotrichiellaceae</taxon>
        <taxon>Exophiala</taxon>
    </lineage>
</organism>
<evidence type="ECO:0000313" key="13">
    <source>
        <dbReference type="Proteomes" id="UP001358417"/>
    </source>
</evidence>
<dbReference type="InterPro" id="IPR008276">
    <property type="entry name" value="C_nuclsd_transpt"/>
</dbReference>
<keyword evidence="4 8" id="KW-0812">Transmembrane</keyword>
<feature type="transmembrane region" description="Helical" evidence="8">
    <location>
        <begin position="429"/>
        <end position="451"/>
    </location>
</feature>
<keyword evidence="6 8" id="KW-0472">Membrane</keyword>
<sequence>MASPNQEDIGPKDIPNKDVAVEPSHPIDGHGETGERRRTHHDIPDHGHNPSMQRDVDPNPDLALHYSHEHQHKHLHHNRASLAGRHDEVLYSEGTTYDKAHIDPKGPQDYVTHNLRDPHNEKTEFHGDAEKGALSEPLRMGSNNSEDDGQKHRASRNYSKYKIFVHLFIWLLFTGWWIAGLVMHRHDLGWLIPFLLYLAITLRLIFLWIPITIVTKPMHFVWNNSVVKGVQFIPEKFRIWLAAAGALAVILLGAFVSEESADNTRGNRAISLLGLAVLLAVLYVTSRDRRRIRWHTVIGGMLTQFVIAVFVLRTKAGYDIFNFISFLARSLLGFADRGTSFLTADSVTQLHWFLTGVVPPIIFFVALVQVLYYIGLIQWFVGKFAVFFFWSLRVSGAEAVVAAASPFIGQGESAMLIRPFVAHLTLAEIHQVMCSGFATIAGSVLVAYIGLGLNPQALVSSCIMSIPASLAVSKMRYPETEETITSGRVVIPDDDEHRATNALHAFANGAWLGIKIAGMIVATLLCIIALIALINGLLGWWGRYINITQDGKPYLTLELILGYICYPVAFLLGVPRDDLLRVGQLIGVKVIANEFVAYNSLTTEAQYINMSPRSKLIATYALCGFGNLGSLGTQIGVLSQIAPSRSGDVSRVALSALFSGVLATLTSASIAGMLVTDQITLAQETS</sequence>